<dbReference type="RefSeq" id="XP_073897264.1">
    <property type="nucleotide sequence ID" value="XM_074041163.1"/>
</dbReference>
<keyword evidence="2" id="KW-0813">Transport</keyword>
<evidence type="ECO:0000313" key="2">
    <source>
        <dbReference type="RefSeq" id="XP_073897264.1"/>
    </source>
</evidence>
<gene>
    <name evidence="2" type="primary">Sclt1</name>
</gene>
<sequence>MATETDFLSDQNHRQSEVLRQSQMENFSKYSTTQRAVLREDGDDISVSSAVSHSFFTSLITEYEKHVDQLSGQVKYYQQRMGEMKLQLENVIKENERLHGELKDAIEKQLDTLPLGSELCGELCADQETIKNLREQLHIANEEKAWAVELWQTVSREFSALQRRHQEQTTKAYIHIAESQKQKTNQHFLDAVTEQNVEIEQLRKQLRKSKLDLRVAAAKVEELTRVTEVLHEEVQKKTEDVMSARGREEASDRRLHQLQCSIRELEARLCVTVQEVTQLREDKAHLEKQTRDLQAKCSASENEKYEAITRARESMQLLEEANLEKSQAESTKIHYEAQISQLTEELSALQMECDEKQEQIERVIRGKKAVEEELEKVKRKEVLRESRGTDSDYRKLEEMHHRCLAAERLKDDLQLSLKRAENRIKQLEVNSSEEIARSHEIIQKLQSVLESERENCGAVSEQRLRLQQENEQLQKETEDLRKVALEAQRQAKLKISTMEHEFSIKERGFEVQLREMEDSNRNSTMELRHLLATQQKAASRWKEERKKLTESTEIRISNLKSELSRQKLHTQELVSQLEMANEKVAENEKLIQEHQEKANRLQRRLSQAEERAASASQQLSVITVQRRKAASLVNLETI</sequence>
<keyword evidence="1" id="KW-1185">Reference proteome</keyword>
<name>A0AC58JX59_CASCN</name>
<keyword evidence="2" id="KW-0406">Ion transport</keyword>
<reference evidence="2" key="1">
    <citation type="submission" date="2025-08" db="UniProtKB">
        <authorList>
            <consortium name="RefSeq"/>
        </authorList>
    </citation>
    <scope>IDENTIFICATION</scope>
</reference>
<organism evidence="1 2">
    <name type="scientific">Castor canadensis</name>
    <name type="common">American beaver</name>
    <dbReference type="NCBI Taxonomy" id="51338"/>
    <lineage>
        <taxon>Eukaryota</taxon>
        <taxon>Metazoa</taxon>
        <taxon>Chordata</taxon>
        <taxon>Craniata</taxon>
        <taxon>Vertebrata</taxon>
        <taxon>Euteleostomi</taxon>
        <taxon>Mammalia</taxon>
        <taxon>Eutheria</taxon>
        <taxon>Euarchontoglires</taxon>
        <taxon>Glires</taxon>
        <taxon>Rodentia</taxon>
        <taxon>Castorimorpha</taxon>
        <taxon>Castoridae</taxon>
        <taxon>Castor</taxon>
    </lineage>
</organism>
<dbReference type="Proteomes" id="UP001732720">
    <property type="component" value="Chromosome 9"/>
</dbReference>
<proteinExistence type="predicted"/>
<accession>A0AC58JX59</accession>
<evidence type="ECO:0000313" key="1">
    <source>
        <dbReference type="Proteomes" id="UP001732720"/>
    </source>
</evidence>
<keyword evidence="2" id="KW-0407">Ion channel</keyword>
<protein>
    <submittedName>
        <fullName evidence="2">Sodium channel and clathrin linker 1 isoform X4</fullName>
    </submittedName>
</protein>